<keyword evidence="3" id="KW-1003">Cell membrane</keyword>
<comment type="caution">
    <text evidence="10">The sequence shown here is derived from an EMBL/GenBank/DDBJ whole genome shotgun (WGS) entry which is preliminary data.</text>
</comment>
<keyword evidence="4 7" id="KW-0812">Transmembrane</keyword>
<keyword evidence="5 7" id="KW-1133">Transmembrane helix</keyword>
<dbReference type="InterPro" id="IPR007353">
    <property type="entry name" value="DUF421"/>
</dbReference>
<dbReference type="EMBL" id="VTEI01000017">
    <property type="protein sequence ID" value="TYS13763.1"/>
    <property type="molecule type" value="Genomic_DNA"/>
</dbReference>
<evidence type="ECO:0000313" key="11">
    <source>
        <dbReference type="Proteomes" id="UP000322267"/>
    </source>
</evidence>
<evidence type="ECO:0000256" key="1">
    <source>
        <dbReference type="ARBA" id="ARBA00004651"/>
    </source>
</evidence>
<dbReference type="InterPro" id="IPR023090">
    <property type="entry name" value="UPF0702_alpha/beta_dom_sf"/>
</dbReference>
<evidence type="ECO:0000256" key="3">
    <source>
        <dbReference type="ARBA" id="ARBA00022475"/>
    </source>
</evidence>
<keyword evidence="6 7" id="KW-0472">Membrane</keyword>
<feature type="transmembrane region" description="Helical" evidence="7">
    <location>
        <begin position="35"/>
        <end position="54"/>
    </location>
</feature>
<evidence type="ECO:0000259" key="8">
    <source>
        <dbReference type="Pfam" id="PF04239"/>
    </source>
</evidence>
<evidence type="ECO:0000256" key="5">
    <source>
        <dbReference type="ARBA" id="ARBA00022989"/>
    </source>
</evidence>
<name>A0A5D4NHM4_9BACI</name>
<reference evidence="10 11" key="1">
    <citation type="submission" date="2019-08" db="EMBL/GenBank/DDBJ databases">
        <title>Bacillus genomes from the desert of Cuatro Cienegas, Coahuila.</title>
        <authorList>
            <person name="Olmedo-Alvarez G."/>
        </authorList>
    </citation>
    <scope>NUCLEOTIDE SEQUENCE [LARGE SCALE GENOMIC DNA]</scope>
    <source>
        <strain evidence="10 11">CH34_1T</strain>
    </source>
</reference>
<gene>
    <name evidence="10" type="ORF">FZC78_20645</name>
</gene>
<dbReference type="GO" id="GO:0005886">
    <property type="term" value="C:plasma membrane"/>
    <property type="evidence" value="ECO:0007669"/>
    <property type="project" value="UniProtKB-SubCell"/>
</dbReference>
<evidence type="ECO:0000259" key="9">
    <source>
        <dbReference type="Pfam" id="PF20730"/>
    </source>
</evidence>
<feature type="transmembrane region" description="Helical" evidence="7">
    <location>
        <begin position="60"/>
        <end position="78"/>
    </location>
</feature>
<sequence length="232" mass="25987">MNVFELFLRVVIAFIALFIMARLSGRKEISQMTFFNFISAVAVGNIGGTIVVSAELSIRNGLLALAGWLVLTVGFSYIDIKSKAARKILEGEPIIVVKQGKIMEQSLKKTQLDVDGLMALLREKQVFSMKDVDYAIFETNGKLSVLKNQAQQTVTKHDMNVPLTSGRFPQSTEVIADGEVIENNLKRLNLQEEWLISQLQQKGIQSISEVFYAEVQKDGSLYIDKKKDNMTH</sequence>
<accession>A0A5D4NHM4</accession>
<dbReference type="OrthoDB" id="9778331at2"/>
<evidence type="ECO:0000256" key="2">
    <source>
        <dbReference type="ARBA" id="ARBA00006448"/>
    </source>
</evidence>
<dbReference type="PANTHER" id="PTHR34582">
    <property type="entry name" value="UPF0702 TRANSMEMBRANE PROTEIN YCAP"/>
    <property type="match status" value="1"/>
</dbReference>
<dbReference type="InterPro" id="IPR048454">
    <property type="entry name" value="YetF_N"/>
</dbReference>
<comment type="similarity">
    <text evidence="2">Belongs to the UPF0702 family.</text>
</comment>
<evidence type="ECO:0000256" key="6">
    <source>
        <dbReference type="ARBA" id="ARBA00023136"/>
    </source>
</evidence>
<feature type="domain" description="YetF-like N-terminal transmembrane" evidence="9">
    <location>
        <begin position="4"/>
        <end position="77"/>
    </location>
</feature>
<dbReference type="RefSeq" id="WP_148941980.1">
    <property type="nucleotide sequence ID" value="NZ_VTEI01000017.1"/>
</dbReference>
<feature type="domain" description="YetF C-terminal" evidence="8">
    <location>
        <begin position="81"/>
        <end position="216"/>
    </location>
</feature>
<dbReference type="AlphaFoldDB" id="A0A5D4NHM4"/>
<organism evidence="10 11">
    <name type="scientific">Rossellomorea vietnamensis</name>
    <dbReference type="NCBI Taxonomy" id="218284"/>
    <lineage>
        <taxon>Bacteria</taxon>
        <taxon>Bacillati</taxon>
        <taxon>Bacillota</taxon>
        <taxon>Bacilli</taxon>
        <taxon>Bacillales</taxon>
        <taxon>Bacillaceae</taxon>
        <taxon>Rossellomorea</taxon>
    </lineage>
</organism>
<feature type="transmembrane region" description="Helical" evidence="7">
    <location>
        <begin position="6"/>
        <end position="23"/>
    </location>
</feature>
<dbReference type="PANTHER" id="PTHR34582:SF7">
    <property type="entry name" value="UPF0702 TRANSMEMBRANE PROTEIN YDFS"/>
    <property type="match status" value="1"/>
</dbReference>
<evidence type="ECO:0000313" key="10">
    <source>
        <dbReference type="EMBL" id="TYS13763.1"/>
    </source>
</evidence>
<dbReference type="Pfam" id="PF04239">
    <property type="entry name" value="DUF421"/>
    <property type="match status" value="1"/>
</dbReference>
<evidence type="ECO:0000256" key="7">
    <source>
        <dbReference type="SAM" id="Phobius"/>
    </source>
</evidence>
<evidence type="ECO:0000256" key="4">
    <source>
        <dbReference type="ARBA" id="ARBA00022692"/>
    </source>
</evidence>
<dbReference type="Proteomes" id="UP000322267">
    <property type="component" value="Unassembled WGS sequence"/>
</dbReference>
<dbReference type="Gene3D" id="3.30.240.20">
    <property type="entry name" value="bsu07140 like domains"/>
    <property type="match status" value="2"/>
</dbReference>
<protein>
    <submittedName>
        <fullName evidence="10">DUF421 domain-containing protein</fullName>
    </submittedName>
</protein>
<comment type="subcellular location">
    <subcellularLocation>
        <location evidence="1">Cell membrane</location>
        <topology evidence="1">Multi-pass membrane protein</topology>
    </subcellularLocation>
</comment>
<dbReference type="Pfam" id="PF20730">
    <property type="entry name" value="YetF_N"/>
    <property type="match status" value="1"/>
</dbReference>
<proteinExistence type="inferred from homology"/>